<evidence type="ECO:0000256" key="6">
    <source>
        <dbReference type="ARBA" id="ARBA00023125"/>
    </source>
</evidence>
<keyword evidence="5" id="KW-0067">ATP-binding</keyword>
<dbReference type="PROSITE" id="PS51192">
    <property type="entry name" value="HELICASE_ATP_BIND_1"/>
    <property type="match status" value="1"/>
</dbReference>
<evidence type="ECO:0000256" key="3">
    <source>
        <dbReference type="ARBA" id="ARBA00022741"/>
    </source>
</evidence>
<dbReference type="InterPro" id="IPR038718">
    <property type="entry name" value="SNF2-like_sf"/>
</dbReference>
<evidence type="ECO:0000256" key="1">
    <source>
        <dbReference type="ARBA" id="ARBA00004123"/>
    </source>
</evidence>
<dbReference type="Pfam" id="PF00176">
    <property type="entry name" value="SNF2-rel_dom"/>
    <property type="match status" value="1"/>
</dbReference>
<organism evidence="10 11">
    <name type="scientific">Cryomyces antarcticus</name>
    <dbReference type="NCBI Taxonomy" id="329879"/>
    <lineage>
        <taxon>Eukaryota</taxon>
        <taxon>Fungi</taxon>
        <taxon>Dikarya</taxon>
        <taxon>Ascomycota</taxon>
        <taxon>Pezizomycotina</taxon>
        <taxon>Dothideomycetes</taxon>
        <taxon>Dothideomycetes incertae sedis</taxon>
        <taxon>Cryomyces</taxon>
    </lineage>
</organism>
<evidence type="ECO:0000313" key="10">
    <source>
        <dbReference type="EMBL" id="KAK5256092.1"/>
    </source>
</evidence>
<keyword evidence="3" id="KW-0547">Nucleotide-binding</keyword>
<dbReference type="EMBL" id="JAVRRA010008695">
    <property type="protein sequence ID" value="KAK5256092.1"/>
    <property type="molecule type" value="Genomic_DNA"/>
</dbReference>
<feature type="compositionally biased region" description="Basic and acidic residues" evidence="8">
    <location>
        <begin position="86"/>
        <end position="96"/>
    </location>
</feature>
<sequence>MEPTVSEREDQAWKVSVWNQKDAPSRTAPVRRKKREASIHASDEDGEALDSDFDVLSDGMASFLEVDKIDMTRASDAEVVSQPGSEKPEVPRDGVTRADNSVTSFVDINAEGSEPRLDTTNQMEIDSARNGPSDEESDLLGVQLPKTLRPELGRNSDIIDLTISSDLVEESEVEVLRTEMSTSQRFYKDPEKATDAEISGWDWDELEERNDRKRIVIKILHNLEENKYDSMRKRISKVLKGDFVDETKRAVGAIKRKEDWMAGSEARDFRVIKRFARLYICWTYNAHQYWNGPIPEEIALGTCQKKDTDSFYWFVHLVMTQQQIRESPQRRSVQEISDDSECVLQDTPHKKRKRKVKISAAGVDLRESAQQRRDRYREREQTLLKTGSEAVDSSALIINPGINQEDGYDYIYIDQHIGSRMKPHQLDGVRFMWRELVTTGGTEGCLLAHTMGLGKTMQAITVLVTLAQAAKSNNPRILNQIPKRLRKSQTLVICPASLVQNWLDELSIWAPPPREKTIGPVTFIGANLKPAERLSDIQWWCSKGGVLVIGYHLFQALIHNKGTEARIGAPSSTAIKAARAPPLNESEHKRVLKALLREPNIIIADEAHVLKNSESLVARAAAQFQSTSRIALTGSPLSNNLQEVYSTINWVAPGYLGEVQEFKAHYQEPIEQGTWKDSTAHERRMSLMRLETLNHDIDPKIHRAGITVLKGNLKPKVEFVIRVPLTPIQEEAYRVYVRSMLSGADAQVSNARLWSWLAVLTLLCNHPKSFLTKLEEQGTTQPAKAHTSFGTQSAAKRIRGARGTNDGLSPDDEADDMPGDEHVSNLDISTAL</sequence>
<protein>
    <recommendedName>
        <fullName evidence="9">Helicase ATP-binding domain-containing protein</fullName>
    </recommendedName>
</protein>
<dbReference type="CDD" id="cd18007">
    <property type="entry name" value="DEXHc_ATRX-like"/>
    <property type="match status" value="1"/>
</dbReference>
<gene>
    <name evidence="10" type="ORF">LTR16_004032</name>
</gene>
<feature type="domain" description="Helicase ATP-binding" evidence="9">
    <location>
        <begin position="436"/>
        <end position="654"/>
    </location>
</feature>
<name>A0ABR0LXS3_9PEZI</name>
<dbReference type="SUPFAM" id="SSF52540">
    <property type="entry name" value="P-loop containing nucleoside triphosphate hydrolases"/>
    <property type="match status" value="1"/>
</dbReference>
<comment type="caution">
    <text evidence="10">The sequence shown here is derived from an EMBL/GenBank/DDBJ whole genome shotgun (WGS) entry which is preliminary data.</text>
</comment>
<dbReference type="InterPro" id="IPR014001">
    <property type="entry name" value="Helicase_ATP-bd"/>
</dbReference>
<feature type="compositionally biased region" description="Polar residues" evidence="8">
    <location>
        <begin position="777"/>
        <end position="794"/>
    </location>
</feature>
<reference evidence="10 11" key="1">
    <citation type="submission" date="2023-08" db="EMBL/GenBank/DDBJ databases">
        <title>Black Yeasts Isolated from many extreme environments.</title>
        <authorList>
            <person name="Coleine C."/>
            <person name="Stajich J.E."/>
            <person name="Selbmann L."/>
        </authorList>
    </citation>
    <scope>NUCLEOTIDE SEQUENCE [LARGE SCALE GENOMIC DNA]</scope>
    <source>
        <strain evidence="10 11">CCFEE 536</strain>
    </source>
</reference>
<dbReference type="InterPro" id="IPR044574">
    <property type="entry name" value="ARIP4-like"/>
</dbReference>
<feature type="compositionally biased region" description="Acidic residues" evidence="8">
    <location>
        <begin position="809"/>
        <end position="818"/>
    </location>
</feature>
<evidence type="ECO:0000313" key="11">
    <source>
        <dbReference type="Proteomes" id="UP001357485"/>
    </source>
</evidence>
<dbReference type="Gene3D" id="3.40.50.10810">
    <property type="entry name" value="Tandem AAA-ATPase domain"/>
    <property type="match status" value="1"/>
</dbReference>
<evidence type="ECO:0000256" key="2">
    <source>
        <dbReference type="ARBA" id="ARBA00007025"/>
    </source>
</evidence>
<comment type="subcellular location">
    <subcellularLocation>
        <location evidence="1">Nucleus</location>
    </subcellularLocation>
</comment>
<dbReference type="PANTHER" id="PTHR45797:SF1">
    <property type="entry name" value="HELICASE ARIP4"/>
    <property type="match status" value="1"/>
</dbReference>
<feature type="region of interest" description="Disordered" evidence="8">
    <location>
        <begin position="1"/>
        <end position="50"/>
    </location>
</feature>
<dbReference type="Proteomes" id="UP001357485">
    <property type="component" value="Unassembled WGS sequence"/>
</dbReference>
<keyword evidence="7" id="KW-0539">Nucleus</keyword>
<feature type="non-terminal residue" evidence="10">
    <location>
        <position position="832"/>
    </location>
</feature>
<dbReference type="InterPro" id="IPR000330">
    <property type="entry name" value="SNF2_N"/>
</dbReference>
<dbReference type="PANTHER" id="PTHR45797">
    <property type="entry name" value="RAD54-LIKE"/>
    <property type="match status" value="1"/>
</dbReference>
<evidence type="ECO:0000256" key="8">
    <source>
        <dbReference type="SAM" id="MobiDB-lite"/>
    </source>
</evidence>
<evidence type="ECO:0000256" key="4">
    <source>
        <dbReference type="ARBA" id="ARBA00022806"/>
    </source>
</evidence>
<evidence type="ECO:0000259" key="9">
    <source>
        <dbReference type="PROSITE" id="PS51192"/>
    </source>
</evidence>
<accession>A0ABR0LXS3</accession>
<feature type="region of interest" description="Disordered" evidence="8">
    <location>
        <begin position="73"/>
        <end position="101"/>
    </location>
</feature>
<keyword evidence="4" id="KW-0378">Hydrolase</keyword>
<dbReference type="Gene3D" id="3.40.50.300">
    <property type="entry name" value="P-loop containing nucleotide triphosphate hydrolases"/>
    <property type="match status" value="1"/>
</dbReference>
<keyword evidence="4" id="KW-0347">Helicase</keyword>
<feature type="region of interest" description="Disordered" evidence="8">
    <location>
        <begin position="777"/>
        <end position="832"/>
    </location>
</feature>
<dbReference type="SMART" id="SM00487">
    <property type="entry name" value="DEXDc"/>
    <property type="match status" value="1"/>
</dbReference>
<dbReference type="InterPro" id="IPR027417">
    <property type="entry name" value="P-loop_NTPase"/>
</dbReference>
<feature type="compositionally biased region" description="Basic and acidic residues" evidence="8">
    <location>
        <begin position="1"/>
        <end position="12"/>
    </location>
</feature>
<keyword evidence="11" id="KW-1185">Reference proteome</keyword>
<evidence type="ECO:0000256" key="5">
    <source>
        <dbReference type="ARBA" id="ARBA00022840"/>
    </source>
</evidence>
<comment type="similarity">
    <text evidence="2">Belongs to the SNF2/RAD54 helicase family.</text>
</comment>
<keyword evidence="6" id="KW-0238">DNA-binding</keyword>
<proteinExistence type="inferred from homology"/>
<evidence type="ECO:0000256" key="7">
    <source>
        <dbReference type="ARBA" id="ARBA00023242"/>
    </source>
</evidence>